<dbReference type="PANTHER" id="PTHR30203:SF24">
    <property type="entry name" value="BLR4935 PROTEIN"/>
    <property type="match status" value="1"/>
</dbReference>
<feature type="chain" id="PRO_5016372579" evidence="2">
    <location>
        <begin position="24"/>
        <end position="428"/>
    </location>
</feature>
<dbReference type="Gene3D" id="1.20.1600.10">
    <property type="entry name" value="Outer membrane efflux proteins (OEP)"/>
    <property type="match status" value="1"/>
</dbReference>
<dbReference type="SUPFAM" id="SSF56954">
    <property type="entry name" value="Outer membrane efflux proteins (OEP)"/>
    <property type="match status" value="1"/>
</dbReference>
<reference evidence="3 4" key="1">
    <citation type="submission" date="2018-06" db="EMBL/GenBank/DDBJ databases">
        <title>Genomic Encyclopedia of Archaeal and Bacterial Type Strains, Phase II (KMG-II): from individual species to whole genera.</title>
        <authorList>
            <person name="Goeker M."/>
        </authorList>
    </citation>
    <scope>NUCLEOTIDE SEQUENCE [LARGE SCALE GENOMIC DNA]</scope>
    <source>
        <strain evidence="3 4">DSM 29821</strain>
    </source>
</reference>
<organism evidence="3 4">
    <name type="scientific">Chitinophaga dinghuensis</name>
    <dbReference type="NCBI Taxonomy" id="1539050"/>
    <lineage>
        <taxon>Bacteria</taxon>
        <taxon>Pseudomonadati</taxon>
        <taxon>Bacteroidota</taxon>
        <taxon>Chitinophagia</taxon>
        <taxon>Chitinophagales</taxon>
        <taxon>Chitinophagaceae</taxon>
        <taxon>Chitinophaga</taxon>
    </lineage>
</organism>
<dbReference type="Pfam" id="PF02321">
    <property type="entry name" value="OEP"/>
    <property type="match status" value="2"/>
</dbReference>
<dbReference type="RefSeq" id="WP_111592266.1">
    <property type="nucleotide sequence ID" value="NZ_QLMA01000003.1"/>
</dbReference>
<dbReference type="AlphaFoldDB" id="A0A327W2X1"/>
<dbReference type="OrthoDB" id="9791261at2"/>
<name>A0A327W2X1_9BACT</name>
<dbReference type="Proteomes" id="UP000249819">
    <property type="component" value="Unassembled WGS sequence"/>
</dbReference>
<evidence type="ECO:0000256" key="1">
    <source>
        <dbReference type="ARBA" id="ARBA00007613"/>
    </source>
</evidence>
<proteinExistence type="inferred from homology"/>
<gene>
    <name evidence="3" type="ORF">CLV59_103602</name>
</gene>
<evidence type="ECO:0000256" key="2">
    <source>
        <dbReference type="SAM" id="SignalP"/>
    </source>
</evidence>
<keyword evidence="4" id="KW-1185">Reference proteome</keyword>
<sequence>MRIFIRIISLSVMLCTGIMTVHAQVDTTFPTIRIPLEQYLHQVATKNLGYAAEKYNVSISEAAIESAKVFPDPELSGGLFDNQNRALQLGHGWSAGISTTLELGGKRNARIGLARSEAATSKALLADYYRNLRADATLAYFNAIQQYNLMKVQLDSYHSMKKIADADAIRFKSGAITEIDAKQSNLEAGSMLNDYFAGEAAWKTALAALNNQLGSSRADTLPMPENLPYNMERVFPLPNLIADAQANRADAVAAQNAKLAAEKNLQLVKANRKIDLGINAGIQSNGESTNETAPTPAYKSVNAGISIPLKFSNHYKGELKAARYGIQQAATQEEQVKLQISTEVTQAYFSYINAHKQVKQFQEGLLTAAQQILDGKIYSYKRGDTPLLDVLNAQRTYNDLQQSYYQAMFAYASALVELERSAGIWDIK</sequence>
<dbReference type="EMBL" id="QLMA01000003">
    <property type="protein sequence ID" value="RAJ83631.1"/>
    <property type="molecule type" value="Genomic_DNA"/>
</dbReference>
<accession>A0A327W2X1</accession>
<dbReference type="PANTHER" id="PTHR30203">
    <property type="entry name" value="OUTER MEMBRANE CATION EFFLUX PROTEIN"/>
    <property type="match status" value="1"/>
</dbReference>
<comment type="similarity">
    <text evidence="1">Belongs to the outer membrane factor (OMF) (TC 1.B.17) family.</text>
</comment>
<dbReference type="InterPro" id="IPR010131">
    <property type="entry name" value="MdtP/NodT-like"/>
</dbReference>
<dbReference type="InterPro" id="IPR003423">
    <property type="entry name" value="OMP_efflux"/>
</dbReference>
<dbReference type="GO" id="GO:0015562">
    <property type="term" value="F:efflux transmembrane transporter activity"/>
    <property type="evidence" value="ECO:0007669"/>
    <property type="project" value="InterPro"/>
</dbReference>
<comment type="caution">
    <text evidence="3">The sequence shown here is derived from an EMBL/GenBank/DDBJ whole genome shotgun (WGS) entry which is preliminary data.</text>
</comment>
<protein>
    <submittedName>
        <fullName evidence="3">Cobalt-zinc-cadmium efflux system outer membrane protein</fullName>
    </submittedName>
</protein>
<evidence type="ECO:0000313" key="4">
    <source>
        <dbReference type="Proteomes" id="UP000249819"/>
    </source>
</evidence>
<keyword evidence="2" id="KW-0732">Signal</keyword>
<evidence type="ECO:0000313" key="3">
    <source>
        <dbReference type="EMBL" id="RAJ83631.1"/>
    </source>
</evidence>
<feature type="signal peptide" evidence="2">
    <location>
        <begin position="1"/>
        <end position="23"/>
    </location>
</feature>